<feature type="transmembrane region" description="Helical" evidence="1">
    <location>
        <begin position="81"/>
        <end position="104"/>
    </location>
</feature>
<name>A0A146L2Z4_LYGHE</name>
<dbReference type="AlphaFoldDB" id="A0A146L2Z4"/>
<dbReference type="PANTHER" id="PTHR36694:SF11">
    <property type="entry name" value="LP21121P-RELATED"/>
    <property type="match status" value="1"/>
</dbReference>
<keyword evidence="1" id="KW-0812">Transmembrane</keyword>
<dbReference type="EMBL" id="GDHC01015871">
    <property type="protein sequence ID" value="JAQ02758.1"/>
    <property type="molecule type" value="Transcribed_RNA"/>
</dbReference>
<feature type="transmembrane region" description="Helical" evidence="1">
    <location>
        <begin position="116"/>
        <end position="134"/>
    </location>
</feature>
<proteinExistence type="predicted"/>
<feature type="transmembrane region" description="Helical" evidence="1">
    <location>
        <begin position="53"/>
        <end position="74"/>
    </location>
</feature>
<organism evidence="2">
    <name type="scientific">Lygus hesperus</name>
    <name type="common">Western plant bug</name>
    <dbReference type="NCBI Taxonomy" id="30085"/>
    <lineage>
        <taxon>Eukaryota</taxon>
        <taxon>Metazoa</taxon>
        <taxon>Ecdysozoa</taxon>
        <taxon>Arthropoda</taxon>
        <taxon>Hexapoda</taxon>
        <taxon>Insecta</taxon>
        <taxon>Pterygota</taxon>
        <taxon>Neoptera</taxon>
        <taxon>Paraneoptera</taxon>
        <taxon>Hemiptera</taxon>
        <taxon>Heteroptera</taxon>
        <taxon>Panheteroptera</taxon>
        <taxon>Cimicomorpha</taxon>
        <taxon>Miridae</taxon>
        <taxon>Mirini</taxon>
        <taxon>Lygus</taxon>
    </lineage>
</organism>
<sequence length="151" mass="17069">MVFRVPKVKTCCCCVSLKNGSYVIAALNVMAFVVVLGFSTFNPSNPVYFNQAMFYYTVFLNVGVFALCLVYGLIKGDHTLIFAWILQMAVFIAFLLNYLLGSLVYLGLFDTRTEELIAELIGTVLVSYCLLVVYNHYRELKEARTEEPIES</sequence>
<feature type="transmembrane region" description="Helical" evidence="1">
    <location>
        <begin position="21"/>
        <end position="41"/>
    </location>
</feature>
<evidence type="ECO:0000313" key="2">
    <source>
        <dbReference type="EMBL" id="JAQ02758.1"/>
    </source>
</evidence>
<reference evidence="2" key="1">
    <citation type="journal article" date="2016" name="Gigascience">
        <title>De novo construction of an expanded transcriptome assembly for the western tarnished plant bug, Lygus hesperus.</title>
        <authorList>
            <person name="Tassone E.E."/>
            <person name="Geib S.M."/>
            <person name="Hall B."/>
            <person name="Fabrick J.A."/>
            <person name="Brent C.S."/>
            <person name="Hull J.J."/>
        </authorList>
    </citation>
    <scope>NUCLEOTIDE SEQUENCE</scope>
</reference>
<dbReference type="PANTHER" id="PTHR36694">
    <property type="entry name" value="PASIFLORA 1, ISOFORM A-RELATED"/>
    <property type="match status" value="1"/>
</dbReference>
<accession>A0A146L2Z4</accession>
<gene>
    <name evidence="2" type="ORF">g.55587</name>
</gene>
<keyword evidence="1" id="KW-0472">Membrane</keyword>
<protein>
    <submittedName>
        <fullName evidence="2">Uncharacterized protein</fullName>
    </submittedName>
</protein>
<evidence type="ECO:0000256" key="1">
    <source>
        <dbReference type="SAM" id="Phobius"/>
    </source>
</evidence>
<keyword evidence="1" id="KW-1133">Transmembrane helix</keyword>